<comment type="similarity">
    <text evidence="3">Belongs to the RNase PH family.</text>
</comment>
<evidence type="ECO:0000259" key="11">
    <source>
        <dbReference type="Pfam" id="PF01138"/>
    </source>
</evidence>
<dbReference type="InterPro" id="IPR001247">
    <property type="entry name" value="ExoRNase_PH_dom1"/>
</dbReference>
<dbReference type="InterPro" id="IPR027408">
    <property type="entry name" value="PNPase/RNase_PH_dom_sf"/>
</dbReference>
<accession>A0AAD5XNZ1</accession>
<evidence type="ECO:0000256" key="9">
    <source>
        <dbReference type="ARBA" id="ARBA00058393"/>
    </source>
</evidence>
<dbReference type="CDD" id="cd11371">
    <property type="entry name" value="RNase_PH_MTR3"/>
    <property type="match status" value="1"/>
</dbReference>
<comment type="caution">
    <text evidence="13">The sequence shown here is derived from an EMBL/GenBank/DDBJ whole genome shotgun (WGS) entry which is preliminary data.</text>
</comment>
<evidence type="ECO:0000256" key="7">
    <source>
        <dbReference type="ARBA" id="ARBA00022884"/>
    </source>
</evidence>
<evidence type="ECO:0000259" key="12">
    <source>
        <dbReference type="Pfam" id="PF03725"/>
    </source>
</evidence>
<feature type="domain" description="Exoribonuclease phosphorolytic" evidence="11">
    <location>
        <begin position="42"/>
        <end position="171"/>
    </location>
</feature>
<evidence type="ECO:0000256" key="1">
    <source>
        <dbReference type="ARBA" id="ARBA00004496"/>
    </source>
</evidence>
<keyword evidence="5" id="KW-0698">rRNA processing</keyword>
<evidence type="ECO:0000313" key="13">
    <source>
        <dbReference type="EMBL" id="KAJ3175097.1"/>
    </source>
</evidence>
<evidence type="ECO:0000256" key="10">
    <source>
        <dbReference type="ARBA" id="ARBA00062379"/>
    </source>
</evidence>
<evidence type="ECO:0000256" key="3">
    <source>
        <dbReference type="ARBA" id="ARBA00006678"/>
    </source>
</evidence>
<evidence type="ECO:0000313" key="14">
    <source>
        <dbReference type="Proteomes" id="UP001212152"/>
    </source>
</evidence>
<dbReference type="Pfam" id="PF03725">
    <property type="entry name" value="RNase_PH_C"/>
    <property type="match status" value="1"/>
</dbReference>
<keyword evidence="6" id="KW-0271">Exosome</keyword>
<keyword evidence="8" id="KW-0539">Nucleus</keyword>
<dbReference type="FunFam" id="3.30.230.70:FF:000035">
    <property type="entry name" value="Exosome complex component MTR3"/>
    <property type="match status" value="1"/>
</dbReference>
<dbReference type="PANTHER" id="PTHR11953:SF2">
    <property type="entry name" value="EXOSOME COMPLEX COMPONENT MTR3"/>
    <property type="match status" value="1"/>
</dbReference>
<gene>
    <name evidence="13" type="ORF">HDU87_006494</name>
</gene>
<proteinExistence type="inferred from homology"/>
<name>A0AAD5XNZ1_9FUNG</name>
<keyword evidence="4" id="KW-0963">Cytoplasm</keyword>
<dbReference type="PANTHER" id="PTHR11953">
    <property type="entry name" value="EXOSOME COMPLEX COMPONENT"/>
    <property type="match status" value="1"/>
</dbReference>
<sequence length="255" mass="27275">MSDRKRVTGPEKSVAPLLETGSVPAFIFNPDRRHDGRDVNHLRPVFMKSGVVRQANGSAYLEAGKLKVACAVYGPRQNQRTKISATKGSLGCDFKFSPFSGGRRRSYMKDEQEREYSLVLEQALSPAVRLDLIPKSTVDIFVQVLESDGSAACLAAAITCASLALADAGIEMLDAVAACSAGYFESTVCLDPTGEEEAHEGGSLVLSYMPSLNEVTHVIQSGETSTATTVKALELCVDACSQIHAVMQQSLIANV</sequence>
<feature type="domain" description="Exoribonuclease phosphorolytic" evidence="12">
    <location>
        <begin position="174"/>
        <end position="235"/>
    </location>
</feature>
<dbReference type="GO" id="GO:0034475">
    <property type="term" value="P:U4 snRNA 3'-end processing"/>
    <property type="evidence" value="ECO:0007669"/>
    <property type="project" value="TreeGrafter"/>
</dbReference>
<organism evidence="13 14">
    <name type="scientific">Geranomyces variabilis</name>
    <dbReference type="NCBI Taxonomy" id="109894"/>
    <lineage>
        <taxon>Eukaryota</taxon>
        <taxon>Fungi</taxon>
        <taxon>Fungi incertae sedis</taxon>
        <taxon>Chytridiomycota</taxon>
        <taxon>Chytridiomycota incertae sedis</taxon>
        <taxon>Chytridiomycetes</taxon>
        <taxon>Spizellomycetales</taxon>
        <taxon>Powellomycetaceae</taxon>
        <taxon>Geranomyces</taxon>
    </lineage>
</organism>
<dbReference type="InterPro" id="IPR050080">
    <property type="entry name" value="RNase_PH"/>
</dbReference>
<protein>
    <submittedName>
        <fullName evidence="13">Uncharacterized protein</fullName>
    </submittedName>
</protein>
<dbReference type="GO" id="GO:0006364">
    <property type="term" value="P:rRNA processing"/>
    <property type="evidence" value="ECO:0007669"/>
    <property type="project" value="UniProtKB-KW"/>
</dbReference>
<dbReference type="Proteomes" id="UP001212152">
    <property type="component" value="Unassembled WGS sequence"/>
</dbReference>
<dbReference type="SUPFAM" id="SSF55666">
    <property type="entry name" value="Ribonuclease PH domain 2-like"/>
    <property type="match status" value="1"/>
</dbReference>
<keyword evidence="7" id="KW-0694">RNA-binding</keyword>
<comment type="function">
    <text evidence="9">Non-catalytic component of the RNA exosome complex which has 3'-&gt;5' exoribonuclease activity and participates in a multitude of cellular RNA processing and degradation events.</text>
</comment>
<dbReference type="GO" id="GO:0071051">
    <property type="term" value="P:poly(A)-dependent snoRNA 3'-end processing"/>
    <property type="evidence" value="ECO:0007669"/>
    <property type="project" value="TreeGrafter"/>
</dbReference>
<comment type="subcellular location">
    <subcellularLocation>
        <location evidence="1">Cytoplasm</location>
    </subcellularLocation>
    <subcellularLocation>
        <location evidence="2">Nucleus</location>
        <location evidence="2">Nucleolus</location>
    </subcellularLocation>
</comment>
<dbReference type="GO" id="GO:0005730">
    <property type="term" value="C:nucleolus"/>
    <property type="evidence" value="ECO:0007669"/>
    <property type="project" value="UniProtKB-SubCell"/>
</dbReference>
<comment type="subunit">
    <text evidence="10">Component of the RNA exosome complex.</text>
</comment>
<dbReference type="GO" id="GO:0016075">
    <property type="term" value="P:rRNA catabolic process"/>
    <property type="evidence" value="ECO:0007669"/>
    <property type="project" value="TreeGrafter"/>
</dbReference>
<dbReference type="GO" id="GO:0000176">
    <property type="term" value="C:nuclear exosome (RNase complex)"/>
    <property type="evidence" value="ECO:0007669"/>
    <property type="project" value="TreeGrafter"/>
</dbReference>
<evidence type="ECO:0000256" key="8">
    <source>
        <dbReference type="ARBA" id="ARBA00023242"/>
    </source>
</evidence>
<dbReference type="Pfam" id="PF01138">
    <property type="entry name" value="RNase_PH"/>
    <property type="match status" value="1"/>
</dbReference>
<dbReference type="AlphaFoldDB" id="A0AAD5XNZ1"/>
<dbReference type="GO" id="GO:0000177">
    <property type="term" value="C:cytoplasmic exosome (RNase complex)"/>
    <property type="evidence" value="ECO:0007669"/>
    <property type="project" value="TreeGrafter"/>
</dbReference>
<dbReference type="EMBL" id="JADGJQ010000056">
    <property type="protein sequence ID" value="KAJ3175097.1"/>
    <property type="molecule type" value="Genomic_DNA"/>
</dbReference>
<evidence type="ECO:0000256" key="6">
    <source>
        <dbReference type="ARBA" id="ARBA00022835"/>
    </source>
</evidence>
<keyword evidence="14" id="KW-1185">Reference proteome</keyword>
<dbReference type="SUPFAM" id="SSF54211">
    <property type="entry name" value="Ribosomal protein S5 domain 2-like"/>
    <property type="match status" value="1"/>
</dbReference>
<dbReference type="InterPro" id="IPR036345">
    <property type="entry name" value="ExoRNase_PH_dom2_sf"/>
</dbReference>
<dbReference type="GO" id="GO:0071028">
    <property type="term" value="P:nuclear mRNA surveillance"/>
    <property type="evidence" value="ECO:0007669"/>
    <property type="project" value="TreeGrafter"/>
</dbReference>
<evidence type="ECO:0000256" key="2">
    <source>
        <dbReference type="ARBA" id="ARBA00004604"/>
    </source>
</evidence>
<dbReference type="InterPro" id="IPR020568">
    <property type="entry name" value="Ribosomal_Su5_D2-typ_SF"/>
</dbReference>
<evidence type="ECO:0000256" key="4">
    <source>
        <dbReference type="ARBA" id="ARBA00022490"/>
    </source>
</evidence>
<dbReference type="Gene3D" id="3.30.230.70">
    <property type="entry name" value="GHMP Kinase, N-terminal domain"/>
    <property type="match status" value="1"/>
</dbReference>
<evidence type="ECO:0000256" key="5">
    <source>
        <dbReference type="ARBA" id="ARBA00022552"/>
    </source>
</evidence>
<dbReference type="InterPro" id="IPR015847">
    <property type="entry name" value="ExoRNase_PH_dom2"/>
</dbReference>
<reference evidence="13" key="1">
    <citation type="submission" date="2020-05" db="EMBL/GenBank/DDBJ databases">
        <title>Phylogenomic resolution of chytrid fungi.</title>
        <authorList>
            <person name="Stajich J.E."/>
            <person name="Amses K."/>
            <person name="Simmons R."/>
            <person name="Seto K."/>
            <person name="Myers J."/>
            <person name="Bonds A."/>
            <person name="Quandt C.A."/>
            <person name="Barry K."/>
            <person name="Liu P."/>
            <person name="Grigoriev I."/>
            <person name="Longcore J.E."/>
            <person name="James T.Y."/>
        </authorList>
    </citation>
    <scope>NUCLEOTIDE SEQUENCE</scope>
    <source>
        <strain evidence="13">JEL0379</strain>
    </source>
</reference>
<dbReference type="GO" id="GO:0003723">
    <property type="term" value="F:RNA binding"/>
    <property type="evidence" value="ECO:0007669"/>
    <property type="project" value="UniProtKB-KW"/>
</dbReference>